<evidence type="ECO:0000256" key="12">
    <source>
        <dbReference type="SAM" id="SignalP"/>
    </source>
</evidence>
<dbReference type="InterPro" id="IPR039426">
    <property type="entry name" value="TonB-dep_rcpt-like"/>
</dbReference>
<keyword evidence="5 12" id="KW-0732">Signal</keyword>
<dbReference type="Proteomes" id="UP000241964">
    <property type="component" value="Unassembled WGS sequence"/>
</dbReference>
<dbReference type="SUPFAM" id="SSF49464">
    <property type="entry name" value="Carboxypeptidase regulatory domain-like"/>
    <property type="match status" value="1"/>
</dbReference>
<evidence type="ECO:0000256" key="1">
    <source>
        <dbReference type="ARBA" id="ARBA00004571"/>
    </source>
</evidence>
<evidence type="ECO:0000313" key="16">
    <source>
        <dbReference type="Proteomes" id="UP000241964"/>
    </source>
</evidence>
<evidence type="ECO:0000256" key="6">
    <source>
        <dbReference type="ARBA" id="ARBA00023077"/>
    </source>
</evidence>
<comment type="caution">
    <text evidence="15">The sequence shown here is derived from an EMBL/GenBank/DDBJ whole genome shotgun (WGS) entry which is preliminary data.</text>
</comment>
<protein>
    <submittedName>
        <fullName evidence="15">Outer membrane receptor protein involved in Fe transport</fullName>
    </submittedName>
</protein>
<evidence type="ECO:0000259" key="13">
    <source>
        <dbReference type="Pfam" id="PF00593"/>
    </source>
</evidence>
<comment type="similarity">
    <text evidence="10 11">Belongs to the TonB-dependent receptor family.</text>
</comment>
<dbReference type="GO" id="GO:0015344">
    <property type="term" value="F:siderophore uptake transmembrane transporter activity"/>
    <property type="evidence" value="ECO:0007669"/>
    <property type="project" value="TreeGrafter"/>
</dbReference>
<keyword evidence="16" id="KW-1185">Reference proteome</keyword>
<dbReference type="InterPro" id="IPR037066">
    <property type="entry name" value="Plug_dom_sf"/>
</dbReference>
<evidence type="ECO:0000256" key="9">
    <source>
        <dbReference type="ARBA" id="ARBA00023237"/>
    </source>
</evidence>
<evidence type="ECO:0000256" key="11">
    <source>
        <dbReference type="RuleBase" id="RU003357"/>
    </source>
</evidence>
<dbReference type="PROSITE" id="PS52016">
    <property type="entry name" value="TONB_DEPENDENT_REC_3"/>
    <property type="match status" value="1"/>
</dbReference>
<gene>
    <name evidence="15" type="ORF">CLV60_105256</name>
</gene>
<dbReference type="GO" id="GO:0044718">
    <property type="term" value="P:siderophore transmembrane transport"/>
    <property type="evidence" value="ECO:0007669"/>
    <property type="project" value="TreeGrafter"/>
</dbReference>
<dbReference type="Pfam" id="PF07715">
    <property type="entry name" value="Plug"/>
    <property type="match status" value="1"/>
</dbReference>
<evidence type="ECO:0000256" key="3">
    <source>
        <dbReference type="ARBA" id="ARBA00022452"/>
    </source>
</evidence>
<feature type="domain" description="TonB-dependent receptor plug" evidence="14">
    <location>
        <begin position="139"/>
        <end position="239"/>
    </location>
</feature>
<dbReference type="Pfam" id="PF13715">
    <property type="entry name" value="CarbopepD_reg_2"/>
    <property type="match status" value="1"/>
</dbReference>
<evidence type="ECO:0000256" key="7">
    <source>
        <dbReference type="ARBA" id="ARBA00023136"/>
    </source>
</evidence>
<dbReference type="PANTHER" id="PTHR30069:SF29">
    <property type="entry name" value="HEMOGLOBIN AND HEMOGLOBIN-HAPTOGLOBIN-BINDING PROTEIN 1-RELATED"/>
    <property type="match status" value="1"/>
</dbReference>
<keyword evidence="8 15" id="KW-0675">Receptor</keyword>
<dbReference type="InterPro" id="IPR012910">
    <property type="entry name" value="Plug_dom"/>
</dbReference>
<dbReference type="InterPro" id="IPR036942">
    <property type="entry name" value="Beta-barrel_TonB_sf"/>
</dbReference>
<dbReference type="InterPro" id="IPR000531">
    <property type="entry name" value="Beta-barrel_TonB"/>
</dbReference>
<keyword evidence="2 10" id="KW-0813">Transport</keyword>
<evidence type="ECO:0000259" key="14">
    <source>
        <dbReference type="Pfam" id="PF07715"/>
    </source>
</evidence>
<dbReference type="EMBL" id="PYAS01000005">
    <property type="protein sequence ID" value="PSL29414.1"/>
    <property type="molecule type" value="Genomic_DNA"/>
</dbReference>
<accession>A0A2P8G616</accession>
<evidence type="ECO:0000256" key="8">
    <source>
        <dbReference type="ARBA" id="ARBA00023170"/>
    </source>
</evidence>
<sequence>MTASADNNINQFDSKQIQSMKNRILKCLLLALISLPALAQNRHSVSGYVKDNSNGEGLIGVSVYVREAETGVVTNPYGFYSLTLPDGKYTLVFTYIGYQKVTREVVLDGDKTVSIEMSDESSQLAEVTISTKKEDENVRSIEMSVNKVEMKTIRKMPALLGEVDLIRSIQLLPGVTTVGEGASGFNVRGGDVSQNLVLLDEAPVYNSSHLFGFFSVFNPDAVKDVKLIKGGIPSQYGGRISSILDVRMKEGNAKKREINGGIGSIFSRLTYEQPFAKGKGSFIVAGRRSYIDILAKPFLNSDLKDSKFYFYDLTAKVNYQLGDKDTFYASGYFGKDVFGGGDFGFGWGNKTATARWNHIFSNKLFMNLTGYYSNYDYNLGQNQNKPDAKDKFDWKSKIISTSIKPDFTFYITPNNQLTFGGQYIYYDTRPGKATFVSEGDMQDISLEPRYADESALYIGNELKFGDRISLQYGARYSYFRSLGPATEYEYADKGKGVRKDPIFPGTEYKRGDVIKSYGNLEPRAALNIGITSNASIKASYNRTSQYLHLLSNTAASSPLDVWTLSGINIKPEKADQVALGWFQNFKDNTYEASVEVYYKKLYNQIDYVPASDLLLNEYFTGDLLFGKGRAYGAEFYVKKNKGRLTGWVSYTLSRTERLVESINNDDWFPARFDKPHNITAVAIYELNKRLSLSSNFTIQSGTPATFPTNRYSTGGFEIGNNYGGLRNNSRIPAYHRLDLAATLKAKKKLFKVGEGEWVFSVYNVYNRRNPFSVYTRVNEDNPLKTEAVRYSVIGNFIPSVTYNFKF</sequence>
<dbReference type="Gene3D" id="2.40.170.20">
    <property type="entry name" value="TonB-dependent receptor, beta-barrel domain"/>
    <property type="match status" value="1"/>
</dbReference>
<dbReference type="PANTHER" id="PTHR30069">
    <property type="entry name" value="TONB-DEPENDENT OUTER MEMBRANE RECEPTOR"/>
    <property type="match status" value="1"/>
</dbReference>
<dbReference type="AlphaFoldDB" id="A0A2P8G616"/>
<dbReference type="GO" id="GO:0009279">
    <property type="term" value="C:cell outer membrane"/>
    <property type="evidence" value="ECO:0007669"/>
    <property type="project" value="UniProtKB-SubCell"/>
</dbReference>
<keyword evidence="9 10" id="KW-0998">Cell outer membrane</keyword>
<keyword evidence="7 10" id="KW-0472">Membrane</keyword>
<evidence type="ECO:0000313" key="15">
    <source>
        <dbReference type="EMBL" id="PSL29414.1"/>
    </source>
</evidence>
<evidence type="ECO:0000256" key="4">
    <source>
        <dbReference type="ARBA" id="ARBA00022692"/>
    </source>
</evidence>
<evidence type="ECO:0000256" key="2">
    <source>
        <dbReference type="ARBA" id="ARBA00022448"/>
    </source>
</evidence>
<comment type="subcellular location">
    <subcellularLocation>
        <location evidence="1 10">Cell outer membrane</location>
        <topology evidence="1 10">Multi-pass membrane protein</topology>
    </subcellularLocation>
</comment>
<feature type="chain" id="PRO_5015163033" evidence="12">
    <location>
        <begin position="40"/>
        <end position="806"/>
    </location>
</feature>
<dbReference type="Gene3D" id="2.170.130.10">
    <property type="entry name" value="TonB-dependent receptor, plug domain"/>
    <property type="match status" value="1"/>
</dbReference>
<organism evidence="15 16">
    <name type="scientific">Dyadobacter jiangsuensis</name>
    <dbReference type="NCBI Taxonomy" id="1591085"/>
    <lineage>
        <taxon>Bacteria</taxon>
        <taxon>Pseudomonadati</taxon>
        <taxon>Bacteroidota</taxon>
        <taxon>Cytophagia</taxon>
        <taxon>Cytophagales</taxon>
        <taxon>Spirosomataceae</taxon>
        <taxon>Dyadobacter</taxon>
    </lineage>
</organism>
<keyword evidence="6 11" id="KW-0798">TonB box</keyword>
<evidence type="ECO:0000256" key="10">
    <source>
        <dbReference type="PROSITE-ProRule" id="PRU01360"/>
    </source>
</evidence>
<feature type="domain" description="TonB-dependent receptor-like beta-barrel" evidence="13">
    <location>
        <begin position="314"/>
        <end position="764"/>
    </location>
</feature>
<dbReference type="Gene3D" id="2.60.40.1120">
    <property type="entry name" value="Carboxypeptidase-like, regulatory domain"/>
    <property type="match status" value="1"/>
</dbReference>
<evidence type="ECO:0000256" key="5">
    <source>
        <dbReference type="ARBA" id="ARBA00022729"/>
    </source>
</evidence>
<keyword evidence="3 10" id="KW-1134">Transmembrane beta strand</keyword>
<reference evidence="15 16" key="1">
    <citation type="submission" date="2018-03" db="EMBL/GenBank/DDBJ databases">
        <title>Genomic Encyclopedia of Archaeal and Bacterial Type Strains, Phase II (KMG-II): from individual species to whole genera.</title>
        <authorList>
            <person name="Goeker M."/>
        </authorList>
    </citation>
    <scope>NUCLEOTIDE SEQUENCE [LARGE SCALE GENOMIC DNA]</scope>
    <source>
        <strain evidence="15 16">DSM 29057</strain>
    </source>
</reference>
<dbReference type="SUPFAM" id="SSF56935">
    <property type="entry name" value="Porins"/>
    <property type="match status" value="1"/>
</dbReference>
<keyword evidence="4 10" id="KW-0812">Transmembrane</keyword>
<proteinExistence type="inferred from homology"/>
<dbReference type="InterPro" id="IPR008969">
    <property type="entry name" value="CarboxyPept-like_regulatory"/>
</dbReference>
<feature type="signal peptide" evidence="12">
    <location>
        <begin position="1"/>
        <end position="39"/>
    </location>
</feature>
<name>A0A2P8G616_9BACT</name>
<dbReference type="Pfam" id="PF00593">
    <property type="entry name" value="TonB_dep_Rec_b-barrel"/>
    <property type="match status" value="1"/>
</dbReference>